<sequence length="136" mass="14524">MDLATLVTEGMKLIGRGDLVPEGSSLDNHSTISLSLGEQQVIHIAVVDESPVIWAPLPADLPALLPEVKGGLLDILTEQPAALFYPGLPALRQTDNGAELVGCFSHSAVSDTESFVQALDQFVRLSQQCYTLILRG</sequence>
<accession>A0A0D8LCW4</accession>
<protein>
    <submittedName>
        <fullName evidence="1">Type III secretion system protein BsaR</fullName>
    </submittedName>
</protein>
<proteinExistence type="predicted"/>
<dbReference type="Gene3D" id="3.30.1460.10">
    <property type="match status" value="1"/>
</dbReference>
<dbReference type="InterPro" id="IPR003065">
    <property type="entry name" value="Invas_SpaK"/>
</dbReference>
<dbReference type="CDD" id="cd17035">
    <property type="entry name" value="T3SC_IB_Spa15-like"/>
    <property type="match status" value="1"/>
</dbReference>
<evidence type="ECO:0000313" key="2">
    <source>
        <dbReference type="Proteomes" id="UP000032582"/>
    </source>
</evidence>
<dbReference type="EMBL" id="JZSH01000012">
    <property type="protein sequence ID" value="KJF78976.1"/>
    <property type="molecule type" value="Genomic_DNA"/>
</dbReference>
<dbReference type="Pfam" id="PF03519">
    <property type="entry name" value="Invas_SpaK"/>
    <property type="match status" value="1"/>
</dbReference>
<dbReference type="SUPFAM" id="SSF69635">
    <property type="entry name" value="Type III secretory system chaperone-like"/>
    <property type="match status" value="1"/>
</dbReference>
<evidence type="ECO:0000313" key="1">
    <source>
        <dbReference type="EMBL" id="KJF78976.1"/>
    </source>
</evidence>
<dbReference type="AlphaFoldDB" id="A0A0D8LCW4"/>
<comment type="caution">
    <text evidence="1">The sequence shown here is derived from an EMBL/GenBank/DDBJ whole genome shotgun (WGS) entry which is preliminary data.</text>
</comment>
<gene>
    <name evidence="1" type="ORF">UA45_02345</name>
</gene>
<organism evidence="1 2">
    <name type="scientific">Morganella morganii</name>
    <name type="common">Proteus morganii</name>
    <dbReference type="NCBI Taxonomy" id="582"/>
    <lineage>
        <taxon>Bacteria</taxon>
        <taxon>Pseudomonadati</taxon>
        <taxon>Pseudomonadota</taxon>
        <taxon>Gammaproteobacteria</taxon>
        <taxon>Enterobacterales</taxon>
        <taxon>Morganellaceae</taxon>
        <taxon>Morganella</taxon>
    </lineage>
</organism>
<name>A0A0D8LCW4_MORMO</name>
<reference evidence="1 2" key="1">
    <citation type="submission" date="2015-02" db="EMBL/GenBank/DDBJ databases">
        <title>Whole genome shotgun sequencing of cultured foodborne pathogen.</title>
        <authorList>
            <person name="Timme R."/>
            <person name="Allard M.W."/>
            <person name="Strain E."/>
            <person name="Evans P.S."/>
            <person name="Brown E."/>
        </authorList>
    </citation>
    <scope>NUCLEOTIDE SEQUENCE [LARGE SCALE GENOMIC DNA]</scope>
    <source>
        <strain evidence="1 2">GCSL-TSO-24</strain>
    </source>
</reference>
<dbReference type="Proteomes" id="UP000032582">
    <property type="component" value="Unassembled WGS sequence"/>
</dbReference>
<dbReference type="PATRIC" id="fig|582.24.peg.692"/>